<reference evidence="1 2" key="1">
    <citation type="submission" date="2023-07" db="EMBL/GenBank/DDBJ databases">
        <title>Sequencing the genomes of 1000 actinobacteria strains.</title>
        <authorList>
            <person name="Klenk H.-P."/>
        </authorList>
    </citation>
    <scope>NUCLEOTIDE SEQUENCE [LARGE SCALE GENOMIC DNA]</scope>
    <source>
        <strain evidence="1 2">DSM 44388</strain>
    </source>
</reference>
<accession>A0ABT9P8B8</accession>
<keyword evidence="2" id="KW-1185">Reference proteome</keyword>
<name>A0ABT9P8B8_9ACTN</name>
<proteinExistence type="predicted"/>
<dbReference type="RefSeq" id="WP_307246094.1">
    <property type="nucleotide sequence ID" value="NZ_JAUSQZ010000001.1"/>
</dbReference>
<protein>
    <submittedName>
        <fullName evidence="1">Uncharacterized protein</fullName>
    </submittedName>
</protein>
<dbReference type="EMBL" id="JAUSQZ010000001">
    <property type="protein sequence ID" value="MDP9828674.1"/>
    <property type="molecule type" value="Genomic_DNA"/>
</dbReference>
<organism evidence="1 2">
    <name type="scientific">Kineosporia succinea</name>
    <dbReference type="NCBI Taxonomy" id="84632"/>
    <lineage>
        <taxon>Bacteria</taxon>
        <taxon>Bacillati</taxon>
        <taxon>Actinomycetota</taxon>
        <taxon>Actinomycetes</taxon>
        <taxon>Kineosporiales</taxon>
        <taxon>Kineosporiaceae</taxon>
        <taxon>Kineosporia</taxon>
    </lineage>
</organism>
<sequence>MENYELAFDGRVDPAGLREALAELGVTGERVLLGADAPDTRIGDPAVLLEQGDPGRGFSTTLVCYAGFVGPLGMSELQLAQFLSPRLGRRCLVDDGTTHPDRWILVATDASFGKVITDEDAAEEGDLRIDHAVAPIAGAPELTVRAEPGWVG</sequence>
<dbReference type="Proteomes" id="UP001235712">
    <property type="component" value="Unassembled WGS sequence"/>
</dbReference>
<gene>
    <name evidence="1" type="ORF">J2S57_004423</name>
</gene>
<comment type="caution">
    <text evidence="1">The sequence shown here is derived from an EMBL/GenBank/DDBJ whole genome shotgun (WGS) entry which is preliminary data.</text>
</comment>
<evidence type="ECO:0000313" key="2">
    <source>
        <dbReference type="Proteomes" id="UP001235712"/>
    </source>
</evidence>
<evidence type="ECO:0000313" key="1">
    <source>
        <dbReference type="EMBL" id="MDP9828674.1"/>
    </source>
</evidence>